<dbReference type="AlphaFoldDB" id="A0A7S1FEA2"/>
<dbReference type="EMBL" id="HBFQ01051598">
    <property type="protein sequence ID" value="CAD8862497.1"/>
    <property type="molecule type" value="Transcribed_RNA"/>
</dbReference>
<dbReference type="InterPro" id="IPR052736">
    <property type="entry name" value="Stf3_sulfotransferase"/>
</dbReference>
<dbReference type="Pfam" id="PF13469">
    <property type="entry name" value="Sulfotransfer_3"/>
    <property type="match status" value="1"/>
</dbReference>
<accession>A0A7S1FEA2</accession>
<evidence type="ECO:0000313" key="1">
    <source>
        <dbReference type="EMBL" id="CAD8862497.1"/>
    </source>
</evidence>
<dbReference type="Gene3D" id="3.40.50.300">
    <property type="entry name" value="P-loop containing nucleotide triphosphate hydrolases"/>
    <property type="match status" value="1"/>
</dbReference>
<reference evidence="1" key="1">
    <citation type="submission" date="2021-01" db="EMBL/GenBank/DDBJ databases">
        <authorList>
            <person name="Corre E."/>
            <person name="Pelletier E."/>
            <person name="Niang G."/>
            <person name="Scheremetjew M."/>
            <person name="Finn R."/>
            <person name="Kale V."/>
            <person name="Holt S."/>
            <person name="Cochrane G."/>
            <person name="Meng A."/>
            <person name="Brown T."/>
            <person name="Cohen L."/>
        </authorList>
    </citation>
    <scope>NUCLEOTIDE SEQUENCE</scope>
</reference>
<proteinExistence type="predicted"/>
<protein>
    <submittedName>
        <fullName evidence="1">Uncharacterized protein</fullName>
    </submittedName>
</protein>
<dbReference type="PANTHER" id="PTHR36451:SF1">
    <property type="entry name" value="OMEGA-HYDROXY-BETA-DIHYDROMENAQUINONE-9 SULFOTRANSFERASE STF3"/>
    <property type="match status" value="1"/>
</dbReference>
<dbReference type="InterPro" id="IPR027417">
    <property type="entry name" value="P-loop_NTPase"/>
</dbReference>
<name>A0A7S1FEA2_NOCSC</name>
<sequence length="403" mass="45760">MGVTWSSFLDLSSVPGPLQATLRIQYLCYRAAVLERSSTEFSLSPKRLVVLGTLAWFLPVLSWWHALGFFLDDVFFPGYRSQKIEAPIFIQGGARTGTTTLHRLLAKDPQLTTMSTWEMAFATSVAWRRLFAFLRRADALVLRGFGASIVERLAKRVALATKAVHEVQIFGAEEDEWLMAHIGAAQLLCFFFPVVDDFGPLIEWDDRLPERTKEVLLQYYTSCVQRHLFAHGGQLTYVAKNPTFNKRLRWLQSAFPDARFVLMTRSPRETVPSLVSYIGAIWNLFCTANTRCPMARALSDMQPGDICYPVDMLKHWPATQRAVVENKCLRKDCRDAVRYLYGALGMTVGAQFEVELEAFSQESQHASKHAYSIADTGMSTGEFEAHFAKCTERLQRLEDGKWE</sequence>
<dbReference type="PANTHER" id="PTHR36451">
    <property type="entry name" value="PAPS-DEPENDENT SULFOTRANSFERASE STF3"/>
    <property type="match status" value="1"/>
</dbReference>
<dbReference type="SUPFAM" id="SSF52540">
    <property type="entry name" value="P-loop containing nucleoside triphosphate hydrolases"/>
    <property type="match status" value="1"/>
</dbReference>
<organism evidence="1">
    <name type="scientific">Noctiluca scintillans</name>
    <name type="common">Sea sparkle</name>
    <name type="synonym">Red tide dinoflagellate</name>
    <dbReference type="NCBI Taxonomy" id="2966"/>
    <lineage>
        <taxon>Eukaryota</taxon>
        <taxon>Sar</taxon>
        <taxon>Alveolata</taxon>
        <taxon>Dinophyceae</taxon>
        <taxon>Noctilucales</taxon>
        <taxon>Noctilucaceae</taxon>
        <taxon>Noctiluca</taxon>
    </lineage>
</organism>
<gene>
    <name evidence="1" type="ORF">NSCI0253_LOCUS36852</name>
</gene>